<dbReference type="Gene3D" id="3.40.50.80">
    <property type="entry name" value="Nucleotide-binding domain of ferredoxin-NADP reductase (FNR) module"/>
    <property type="match status" value="1"/>
</dbReference>
<dbReference type="Pfam" id="PF00175">
    <property type="entry name" value="NAD_binding_1"/>
    <property type="match status" value="1"/>
</dbReference>
<dbReference type="Proteomes" id="UP001413721">
    <property type="component" value="Unassembled WGS sequence"/>
</dbReference>
<evidence type="ECO:0000256" key="8">
    <source>
        <dbReference type="ARBA" id="ARBA00022989"/>
    </source>
</evidence>
<comment type="cofactor">
    <cofactor evidence="1">
        <name>FAD</name>
        <dbReference type="ChEBI" id="CHEBI:57692"/>
    </cofactor>
</comment>
<evidence type="ECO:0000256" key="6">
    <source>
        <dbReference type="ARBA" id="ARBA00022723"/>
    </source>
</evidence>
<feature type="domain" description="FAD-binding FR-type" evidence="14">
    <location>
        <begin position="216"/>
        <end position="314"/>
    </location>
</feature>
<keyword evidence="9" id="KW-0560">Oxidoreductase</keyword>
<feature type="transmembrane region" description="Helical" evidence="13">
    <location>
        <begin position="190"/>
        <end position="210"/>
    </location>
</feature>
<evidence type="ECO:0000256" key="12">
    <source>
        <dbReference type="ARBA" id="ARBA00023136"/>
    </source>
</evidence>
<comment type="subcellular location">
    <subcellularLocation>
        <location evidence="2">Membrane</location>
        <topology evidence="2">Multi-pass membrane protein</topology>
    </subcellularLocation>
</comment>
<keyword evidence="10" id="KW-0408">Iron</keyword>
<evidence type="ECO:0000256" key="4">
    <source>
        <dbReference type="ARBA" id="ARBA00022692"/>
    </source>
</evidence>
<evidence type="ECO:0000256" key="13">
    <source>
        <dbReference type="SAM" id="Phobius"/>
    </source>
</evidence>
<dbReference type="InterPro" id="IPR013112">
    <property type="entry name" value="FAD-bd_8"/>
</dbReference>
<keyword evidence="12 13" id="KW-0472">Membrane</keyword>
<keyword evidence="16" id="KW-1185">Reference proteome</keyword>
<evidence type="ECO:0000256" key="9">
    <source>
        <dbReference type="ARBA" id="ARBA00023002"/>
    </source>
</evidence>
<keyword evidence="4 13" id="KW-0812">Transmembrane</keyword>
<dbReference type="PROSITE" id="PS51384">
    <property type="entry name" value="FAD_FR"/>
    <property type="match status" value="1"/>
</dbReference>
<keyword evidence="11" id="KW-0411">Iron-sulfur</keyword>
<dbReference type="InterPro" id="IPR017927">
    <property type="entry name" value="FAD-bd_FR_type"/>
</dbReference>
<organism evidence="15 16">
    <name type="scientific">Tistrella arctica</name>
    <dbReference type="NCBI Taxonomy" id="3133430"/>
    <lineage>
        <taxon>Bacteria</taxon>
        <taxon>Pseudomonadati</taxon>
        <taxon>Pseudomonadota</taxon>
        <taxon>Alphaproteobacteria</taxon>
        <taxon>Geminicoccales</taxon>
        <taxon>Geminicoccaceae</taxon>
        <taxon>Tistrella</taxon>
    </lineage>
</organism>
<evidence type="ECO:0000313" key="15">
    <source>
        <dbReference type="EMBL" id="MEN2991789.1"/>
    </source>
</evidence>
<dbReference type="Pfam" id="PF08022">
    <property type="entry name" value="FAD_binding_8"/>
    <property type="match status" value="1"/>
</dbReference>
<evidence type="ECO:0000256" key="5">
    <source>
        <dbReference type="ARBA" id="ARBA00022714"/>
    </source>
</evidence>
<reference evidence="15 16" key="1">
    <citation type="submission" date="2024-03" db="EMBL/GenBank/DDBJ databases">
        <title>High-quality draft genome sequencing of Tistrella sp. BH-R2-4.</title>
        <authorList>
            <person name="Dong C."/>
        </authorList>
    </citation>
    <scope>NUCLEOTIDE SEQUENCE [LARGE SCALE GENOMIC DNA]</scope>
    <source>
        <strain evidence="15 16">BH-R2-4</strain>
    </source>
</reference>
<accession>A0ABU9YSJ7</accession>
<dbReference type="InterPro" id="IPR001433">
    <property type="entry name" value="OxRdtase_FAD/NAD-bd"/>
</dbReference>
<evidence type="ECO:0000256" key="10">
    <source>
        <dbReference type="ARBA" id="ARBA00023004"/>
    </source>
</evidence>
<dbReference type="InterPro" id="IPR013130">
    <property type="entry name" value="Fe3_Rdtase_TM_dom"/>
</dbReference>
<dbReference type="InterPro" id="IPR039261">
    <property type="entry name" value="FNR_nucleotide-bd"/>
</dbReference>
<dbReference type="InterPro" id="IPR017938">
    <property type="entry name" value="Riboflavin_synthase-like_b-brl"/>
</dbReference>
<comment type="caution">
    <text evidence="15">The sequence shown here is derived from an EMBL/GenBank/DDBJ whole genome shotgun (WGS) entry which is preliminary data.</text>
</comment>
<sequence>MGRWRTAGRWLRGLSPAWWLIASGLGITTGLWVAGRASMADAARFTGWLPPSLLISCWAITLMSLLLLATTRSRSIEPLFGGLDRAVRLHRRLGPITILLVLVHVAFYIPPELERGGSVANVLIPFWSSPAATMNALILYAVLIWTALAYSRRLRYERWLSLHGMLGPIFLVTSAHALTLGPTIQAFEPLRFWVSLLVLIGAASWVYRVLLYRWAAPRYPYAVREVVQASEDTVDLVLRPKARRMIYEPGTFVFINRPGRRRGELHPFSVTSSPAERDLRLSVRMVGDFTRDLAALTPGEPIEVFGPFGGFTPHRYGTHRRLIWIGAGIGITPFLGMLRFETTNDDFRRIWLWYVARDADHAPYDAEIAEAVPKADSYIDYDLWLTAERGRLTAAQVMEAVYPLEGVAVMLCGRPQFVRDMVDQFTALGVPRDRIIAEDFHFH</sequence>
<proteinExistence type="predicted"/>
<dbReference type="PANTHER" id="PTHR47354">
    <property type="entry name" value="NADH OXIDOREDUCTASE HCR"/>
    <property type="match status" value="1"/>
</dbReference>
<feature type="transmembrane region" description="Helical" evidence="13">
    <location>
        <begin position="322"/>
        <end position="340"/>
    </location>
</feature>
<dbReference type="PANTHER" id="PTHR47354:SF8">
    <property type="entry name" value="1,2-PHENYLACETYL-COA EPOXIDASE, SUBUNIT E"/>
    <property type="match status" value="1"/>
</dbReference>
<keyword evidence="5" id="KW-0001">2Fe-2S</keyword>
<evidence type="ECO:0000256" key="2">
    <source>
        <dbReference type="ARBA" id="ARBA00004141"/>
    </source>
</evidence>
<keyword evidence="7" id="KW-0274">FAD</keyword>
<dbReference type="RefSeq" id="WP_345934996.1">
    <property type="nucleotide sequence ID" value="NZ_JBBKTV010000009.1"/>
</dbReference>
<evidence type="ECO:0000256" key="7">
    <source>
        <dbReference type="ARBA" id="ARBA00022827"/>
    </source>
</evidence>
<feature type="transmembrane region" description="Helical" evidence="13">
    <location>
        <begin position="92"/>
        <end position="111"/>
    </location>
</feature>
<feature type="transmembrane region" description="Helical" evidence="13">
    <location>
        <begin position="12"/>
        <end position="33"/>
    </location>
</feature>
<dbReference type="Gene3D" id="2.40.30.10">
    <property type="entry name" value="Translation factors"/>
    <property type="match status" value="1"/>
</dbReference>
<evidence type="ECO:0000259" key="14">
    <source>
        <dbReference type="PROSITE" id="PS51384"/>
    </source>
</evidence>
<evidence type="ECO:0000256" key="3">
    <source>
        <dbReference type="ARBA" id="ARBA00022630"/>
    </source>
</evidence>
<keyword evidence="8 13" id="KW-1133">Transmembrane helix</keyword>
<dbReference type="SUPFAM" id="SSF63380">
    <property type="entry name" value="Riboflavin synthase domain-like"/>
    <property type="match status" value="1"/>
</dbReference>
<feature type="transmembrane region" description="Helical" evidence="13">
    <location>
        <begin position="131"/>
        <end position="150"/>
    </location>
</feature>
<evidence type="ECO:0000313" key="16">
    <source>
        <dbReference type="Proteomes" id="UP001413721"/>
    </source>
</evidence>
<dbReference type="InterPro" id="IPR050415">
    <property type="entry name" value="MRET"/>
</dbReference>
<feature type="transmembrane region" description="Helical" evidence="13">
    <location>
        <begin position="162"/>
        <end position="184"/>
    </location>
</feature>
<evidence type="ECO:0000256" key="1">
    <source>
        <dbReference type="ARBA" id="ARBA00001974"/>
    </source>
</evidence>
<evidence type="ECO:0000256" key="11">
    <source>
        <dbReference type="ARBA" id="ARBA00023014"/>
    </source>
</evidence>
<keyword evidence="6" id="KW-0479">Metal-binding</keyword>
<dbReference type="SUPFAM" id="SSF52343">
    <property type="entry name" value="Ferredoxin reductase-like, C-terminal NADP-linked domain"/>
    <property type="match status" value="1"/>
</dbReference>
<dbReference type="EMBL" id="JBBKTW010000014">
    <property type="protein sequence ID" value="MEN2991789.1"/>
    <property type="molecule type" value="Genomic_DNA"/>
</dbReference>
<protein>
    <submittedName>
        <fullName evidence="15">Ferredoxin reductase family protein</fullName>
    </submittedName>
</protein>
<dbReference type="Pfam" id="PF01794">
    <property type="entry name" value="Ferric_reduct"/>
    <property type="match status" value="1"/>
</dbReference>
<name>A0ABU9YSJ7_9PROT</name>
<gene>
    <name evidence="15" type="ORF">WG926_25990</name>
</gene>
<feature type="transmembrane region" description="Helical" evidence="13">
    <location>
        <begin position="53"/>
        <end position="71"/>
    </location>
</feature>
<keyword evidence="3" id="KW-0285">Flavoprotein</keyword>